<comment type="similarity">
    <text evidence="2">Belongs to the ERG4/ERG24 family.</text>
</comment>
<keyword evidence="15" id="KW-0753">Steroid metabolism</keyword>
<dbReference type="EC" id="1.3.1.21" evidence="16"/>
<dbReference type="Proteomes" id="UP001497512">
    <property type="component" value="Chromosome 14"/>
</dbReference>
<keyword evidence="14" id="KW-1207">Sterol metabolism</keyword>
<feature type="transmembrane region" description="Helical" evidence="18">
    <location>
        <begin position="26"/>
        <end position="47"/>
    </location>
</feature>
<keyword evidence="4" id="KW-0153">Cholesterol metabolism</keyword>
<keyword evidence="13 18" id="KW-0472">Membrane</keyword>
<evidence type="ECO:0000256" key="8">
    <source>
        <dbReference type="ARBA" id="ARBA00022955"/>
    </source>
</evidence>
<gene>
    <name evidence="19" type="ORF">CSSPTR1EN2_LOCUS7096</name>
</gene>
<keyword evidence="3" id="KW-0444">Lipid biosynthesis</keyword>
<evidence type="ECO:0000256" key="2">
    <source>
        <dbReference type="ARBA" id="ARBA00005402"/>
    </source>
</evidence>
<dbReference type="PANTHER" id="PTHR21257:SF38">
    <property type="entry name" value="7-DEHYDROCHOLESTEROL REDUCTASE"/>
    <property type="match status" value="1"/>
</dbReference>
<evidence type="ECO:0000256" key="17">
    <source>
        <dbReference type="ARBA" id="ARBA00042688"/>
    </source>
</evidence>
<dbReference type="EMBL" id="OZ019906">
    <property type="protein sequence ID" value="CAK9203858.1"/>
    <property type="molecule type" value="Genomic_DNA"/>
</dbReference>
<reference evidence="19" key="1">
    <citation type="submission" date="2024-02" db="EMBL/GenBank/DDBJ databases">
        <authorList>
            <consortium name="ELIXIR-Norway"/>
            <consortium name="Elixir Norway"/>
        </authorList>
    </citation>
    <scope>NUCLEOTIDE SEQUENCE</scope>
</reference>
<keyword evidence="5 18" id="KW-0812">Transmembrane</keyword>
<evidence type="ECO:0000256" key="11">
    <source>
        <dbReference type="ARBA" id="ARBA00023011"/>
    </source>
</evidence>
<proteinExistence type="inferred from homology"/>
<keyword evidence="9 18" id="KW-1133">Transmembrane helix</keyword>
<feature type="transmembrane region" description="Helical" evidence="18">
    <location>
        <begin position="269"/>
        <end position="287"/>
    </location>
</feature>
<evidence type="ECO:0000256" key="18">
    <source>
        <dbReference type="SAM" id="Phobius"/>
    </source>
</evidence>
<accession>A0ABP0TSE7</accession>
<evidence type="ECO:0000313" key="19">
    <source>
        <dbReference type="EMBL" id="CAK9203858.1"/>
    </source>
</evidence>
<keyword evidence="20" id="KW-1185">Reference proteome</keyword>
<evidence type="ECO:0000256" key="10">
    <source>
        <dbReference type="ARBA" id="ARBA00023002"/>
    </source>
</evidence>
<evidence type="ECO:0000256" key="1">
    <source>
        <dbReference type="ARBA" id="ARBA00004141"/>
    </source>
</evidence>
<keyword evidence="10" id="KW-0560">Oxidoreductase</keyword>
<name>A0ABP0TSE7_9BRYO</name>
<sequence length="446" mass="51417">MKSIRGRSQPEAFYLKVPAHPKPVRTAAMLLLMIVSPMFTVFIWYTMIHVEGSVEKSYRFFLAKGMRGIRDVWPYPTIRACKMVAAFAAFEAILQVFLPAERFIGPQSPAGHRPVYKKNGFTAYMVTLAVYYLVWKESLFNPGLVYDYIGEIFSVLVIASYVATILLYCKGHMAPSSEDWGSSGNILGDIFWGMELYPRITSHFDIKVFLNCRFAIMSWAIIVVSFAIKQRDNQGKIADSMLVTTVLMLIYITKFFWTESQFYRSMEMAHDRAGFLAVFTCLAWIPAVHTSVNLYLVSHPIHLGQGLALGMLGAGMACNYISYDCYVQRSQFINSNGKCRIWGKIPCKIQLHYVTEYGEHKHNLLLTAGWWSVARHFHYTPEIGVAICWTLPVLFKHAMPYFHACFVTAMLVNCAKRDDKRMRQKYHKYWEAHCKRVRYKLIPFIY</sequence>
<evidence type="ECO:0000256" key="3">
    <source>
        <dbReference type="ARBA" id="ARBA00022516"/>
    </source>
</evidence>
<dbReference type="InterPro" id="IPR001171">
    <property type="entry name" value="ERG24_DHCR-like"/>
</dbReference>
<evidence type="ECO:0000256" key="5">
    <source>
        <dbReference type="ARBA" id="ARBA00022692"/>
    </source>
</evidence>
<organism evidence="19 20">
    <name type="scientific">Sphagnum troendelagicum</name>
    <dbReference type="NCBI Taxonomy" id="128251"/>
    <lineage>
        <taxon>Eukaryota</taxon>
        <taxon>Viridiplantae</taxon>
        <taxon>Streptophyta</taxon>
        <taxon>Embryophyta</taxon>
        <taxon>Bryophyta</taxon>
        <taxon>Sphagnophytina</taxon>
        <taxon>Sphagnopsida</taxon>
        <taxon>Sphagnales</taxon>
        <taxon>Sphagnaceae</taxon>
        <taxon>Sphagnum</taxon>
    </lineage>
</organism>
<evidence type="ECO:0000313" key="20">
    <source>
        <dbReference type="Proteomes" id="UP001497512"/>
    </source>
</evidence>
<evidence type="ECO:0000256" key="14">
    <source>
        <dbReference type="ARBA" id="ARBA00023166"/>
    </source>
</evidence>
<feature type="transmembrane region" description="Helical" evidence="18">
    <location>
        <begin position="119"/>
        <end position="136"/>
    </location>
</feature>
<keyword evidence="7" id="KW-0521">NADP</keyword>
<comment type="subcellular location">
    <subcellularLocation>
        <location evidence="1">Membrane</location>
        <topology evidence="1">Multi-pass membrane protein</topology>
    </subcellularLocation>
</comment>
<evidence type="ECO:0000256" key="7">
    <source>
        <dbReference type="ARBA" id="ARBA00022857"/>
    </source>
</evidence>
<keyword evidence="11" id="KW-0756">Sterol biosynthesis</keyword>
<evidence type="ECO:0000256" key="12">
    <source>
        <dbReference type="ARBA" id="ARBA00023098"/>
    </source>
</evidence>
<evidence type="ECO:0000256" key="15">
    <source>
        <dbReference type="ARBA" id="ARBA00023221"/>
    </source>
</evidence>
<evidence type="ECO:0000256" key="6">
    <source>
        <dbReference type="ARBA" id="ARBA00022778"/>
    </source>
</evidence>
<dbReference type="Gene3D" id="1.20.120.1630">
    <property type="match status" value="1"/>
</dbReference>
<feature type="transmembrane region" description="Helical" evidence="18">
    <location>
        <begin position="208"/>
        <end position="228"/>
    </location>
</feature>
<evidence type="ECO:0000256" key="13">
    <source>
        <dbReference type="ARBA" id="ARBA00023136"/>
    </source>
</evidence>
<feature type="transmembrane region" description="Helical" evidence="18">
    <location>
        <begin position="148"/>
        <end position="169"/>
    </location>
</feature>
<feature type="transmembrane region" description="Helical" evidence="18">
    <location>
        <begin position="77"/>
        <end position="98"/>
    </location>
</feature>
<evidence type="ECO:0000256" key="16">
    <source>
        <dbReference type="ARBA" id="ARBA00038851"/>
    </source>
</evidence>
<keyword evidence="8" id="KW-0752">Steroid biosynthesis</keyword>
<keyword evidence="6" id="KW-0152">Cholesterol biosynthesis</keyword>
<dbReference type="Pfam" id="PF01222">
    <property type="entry name" value="ERG4_ERG24"/>
    <property type="match status" value="1"/>
</dbReference>
<keyword evidence="12" id="KW-0443">Lipid metabolism</keyword>
<protein>
    <recommendedName>
        <fullName evidence="16">7-dehydrocholesterol reductase</fullName>
        <ecNumber evidence="16">1.3.1.21</ecNumber>
    </recommendedName>
    <alternativeName>
        <fullName evidence="17">Sterol Delta(7)-reductase</fullName>
    </alternativeName>
</protein>
<evidence type="ECO:0000256" key="9">
    <source>
        <dbReference type="ARBA" id="ARBA00022989"/>
    </source>
</evidence>
<dbReference type="PANTHER" id="PTHR21257">
    <property type="entry name" value="DELTA(14)-STEROL REDUCTASE"/>
    <property type="match status" value="1"/>
</dbReference>
<evidence type="ECO:0000256" key="4">
    <source>
        <dbReference type="ARBA" id="ARBA00022548"/>
    </source>
</evidence>
<feature type="transmembrane region" description="Helical" evidence="18">
    <location>
        <begin position="240"/>
        <end position="257"/>
    </location>
</feature>